<evidence type="ECO:0000256" key="3">
    <source>
        <dbReference type="ARBA" id="ARBA00022475"/>
    </source>
</evidence>
<keyword evidence="2" id="KW-0813">Transport</keyword>
<dbReference type="Pfam" id="PF07690">
    <property type="entry name" value="MFS_1"/>
    <property type="match status" value="1"/>
</dbReference>
<feature type="transmembrane region" description="Helical" evidence="7">
    <location>
        <begin position="12"/>
        <end position="38"/>
    </location>
</feature>
<gene>
    <name evidence="8" type="ORF">PL8927_600166</name>
</gene>
<feature type="transmembrane region" description="Helical" evidence="7">
    <location>
        <begin position="79"/>
        <end position="98"/>
    </location>
</feature>
<evidence type="ECO:0000256" key="1">
    <source>
        <dbReference type="ARBA" id="ARBA00004651"/>
    </source>
</evidence>
<comment type="subcellular location">
    <subcellularLocation>
        <location evidence="1">Cell membrane</location>
        <topology evidence="1">Multi-pass membrane protein</topology>
    </subcellularLocation>
</comment>
<evidence type="ECO:0000313" key="9">
    <source>
        <dbReference type="Proteomes" id="UP000184550"/>
    </source>
</evidence>
<evidence type="ECO:0000256" key="6">
    <source>
        <dbReference type="ARBA" id="ARBA00023136"/>
    </source>
</evidence>
<dbReference type="CDD" id="cd06173">
    <property type="entry name" value="MFS_MefA_like"/>
    <property type="match status" value="1"/>
</dbReference>
<feature type="transmembrane region" description="Helical" evidence="7">
    <location>
        <begin position="44"/>
        <end position="67"/>
    </location>
</feature>
<dbReference type="EMBL" id="CZCU02000136">
    <property type="protein sequence ID" value="VXD17899.1"/>
    <property type="molecule type" value="Genomic_DNA"/>
</dbReference>
<evidence type="ECO:0000256" key="7">
    <source>
        <dbReference type="SAM" id="Phobius"/>
    </source>
</evidence>
<evidence type="ECO:0000256" key="4">
    <source>
        <dbReference type="ARBA" id="ARBA00022692"/>
    </source>
</evidence>
<dbReference type="GO" id="GO:0022857">
    <property type="term" value="F:transmembrane transporter activity"/>
    <property type="evidence" value="ECO:0007669"/>
    <property type="project" value="InterPro"/>
</dbReference>
<evidence type="ECO:0000256" key="2">
    <source>
        <dbReference type="ARBA" id="ARBA00022448"/>
    </source>
</evidence>
<evidence type="ECO:0000256" key="5">
    <source>
        <dbReference type="ARBA" id="ARBA00022989"/>
    </source>
</evidence>
<dbReference type="InterPro" id="IPR011701">
    <property type="entry name" value="MFS"/>
</dbReference>
<evidence type="ECO:0000313" key="8">
    <source>
        <dbReference type="EMBL" id="VXD17899.1"/>
    </source>
</evidence>
<keyword evidence="6 7" id="KW-0472">Membrane</keyword>
<keyword evidence="5 7" id="KW-1133">Transmembrane helix</keyword>
<dbReference type="PANTHER" id="PTHR43266">
    <property type="entry name" value="MACROLIDE-EFFLUX PROTEIN"/>
    <property type="match status" value="1"/>
</dbReference>
<feature type="transmembrane region" description="Helical" evidence="7">
    <location>
        <begin position="403"/>
        <end position="420"/>
    </location>
</feature>
<dbReference type="Proteomes" id="UP000184550">
    <property type="component" value="Unassembled WGS sequence"/>
</dbReference>
<dbReference type="PANTHER" id="PTHR43266:SF2">
    <property type="entry name" value="MAJOR FACILITATOR SUPERFAMILY (MFS) PROFILE DOMAIN-CONTAINING PROTEIN"/>
    <property type="match status" value="1"/>
</dbReference>
<feature type="transmembrane region" description="Helical" evidence="7">
    <location>
        <begin position="172"/>
        <end position="191"/>
    </location>
</feature>
<sequence>MKLRDKERMPTFLLVWLGQIISLFGSSLTEFALGVWVYQTTGSITQFALISVFIHLPNLLISPLAGAVVDRWSRRGAMILNDIISITGTLILMGLVFSQRLEVWHIYIAVSVSSISSAFQWPAYMASIPQLVPMNELSRANGMVQVSRAIAKISGPTIAGILVGSIGIGSILIIDSGTFILGLMTLLFVRFPQLEHSTSQRQPLNFKQLWKETRSAWNYILIRPGLRKLLSFFAVTYFTEGMLAILFWPLVLSFATSKELGLILSISGCGMLLGSVAVSVWGGPKNRMKAILWLVGLQGLCLCLGGFKPSVILAGIGGFGYLFARPFIVSSNHTIWQSKVPFELQGRIFSLQSIVERSLLILSHLTVGPLADRVLEPMMKPDGLLADSVGKIIGVGAGRGTGLLFMLIGILNLVAVLVAYRMPRLRRVEKEIPDAIGMISY</sequence>
<reference evidence="8" key="1">
    <citation type="submission" date="2019-10" db="EMBL/GenBank/DDBJ databases">
        <authorList>
            <consortium name="Genoscope - CEA"/>
            <person name="William W."/>
        </authorList>
    </citation>
    <scope>NUCLEOTIDE SEQUENCE [LARGE SCALE GENOMIC DNA]</scope>
    <source>
        <strain evidence="8">BBR_PRJEB10992</strain>
    </source>
</reference>
<feature type="transmembrane region" description="Helical" evidence="7">
    <location>
        <begin position="290"/>
        <end position="323"/>
    </location>
</feature>
<organism evidence="8 9">
    <name type="scientific">Planktothrix serta PCC 8927</name>
    <dbReference type="NCBI Taxonomy" id="671068"/>
    <lineage>
        <taxon>Bacteria</taxon>
        <taxon>Bacillati</taxon>
        <taxon>Cyanobacteriota</taxon>
        <taxon>Cyanophyceae</taxon>
        <taxon>Oscillatoriophycideae</taxon>
        <taxon>Oscillatoriales</taxon>
        <taxon>Microcoleaceae</taxon>
        <taxon>Planktothrix</taxon>
    </lineage>
</organism>
<feature type="transmembrane region" description="Helical" evidence="7">
    <location>
        <begin position="104"/>
        <end position="128"/>
    </location>
</feature>
<accession>A0A7Z9BQ32</accession>
<dbReference type="Gene3D" id="1.20.1250.20">
    <property type="entry name" value="MFS general substrate transporter like domains"/>
    <property type="match status" value="1"/>
</dbReference>
<dbReference type="InterPro" id="IPR036259">
    <property type="entry name" value="MFS_trans_sf"/>
</dbReference>
<feature type="transmembrane region" description="Helical" evidence="7">
    <location>
        <begin position="262"/>
        <end position="283"/>
    </location>
</feature>
<feature type="transmembrane region" description="Helical" evidence="7">
    <location>
        <begin position="229"/>
        <end position="250"/>
    </location>
</feature>
<keyword evidence="3" id="KW-1003">Cell membrane</keyword>
<proteinExistence type="predicted"/>
<dbReference type="SUPFAM" id="SSF103473">
    <property type="entry name" value="MFS general substrate transporter"/>
    <property type="match status" value="1"/>
</dbReference>
<protein>
    <submittedName>
        <fullName evidence="8">Major facilitator superfamily protein</fullName>
    </submittedName>
</protein>
<keyword evidence="9" id="KW-1185">Reference proteome</keyword>
<dbReference type="AlphaFoldDB" id="A0A7Z9BQ32"/>
<name>A0A7Z9BQ32_9CYAN</name>
<comment type="caution">
    <text evidence="8">The sequence shown here is derived from an EMBL/GenBank/DDBJ whole genome shotgun (WGS) entry which is preliminary data.</text>
</comment>
<dbReference type="GO" id="GO:0005886">
    <property type="term" value="C:plasma membrane"/>
    <property type="evidence" value="ECO:0007669"/>
    <property type="project" value="UniProtKB-SubCell"/>
</dbReference>
<keyword evidence="4 7" id="KW-0812">Transmembrane</keyword>